<evidence type="ECO:0000313" key="4">
    <source>
        <dbReference type="Proteomes" id="UP000469385"/>
    </source>
</evidence>
<dbReference type="PANTHER" id="PTHR42928">
    <property type="entry name" value="TRICARBOXYLATE-BINDING PROTEIN"/>
    <property type="match status" value="1"/>
</dbReference>
<proteinExistence type="inferred from homology"/>
<dbReference type="PROSITE" id="PS51318">
    <property type="entry name" value="TAT"/>
    <property type="match status" value="1"/>
</dbReference>
<feature type="chain" id="PRO_5026683842" evidence="2">
    <location>
        <begin position="37"/>
        <end position="340"/>
    </location>
</feature>
<dbReference type="SUPFAM" id="SSF53850">
    <property type="entry name" value="Periplasmic binding protein-like II"/>
    <property type="match status" value="1"/>
</dbReference>
<dbReference type="AlphaFoldDB" id="A0A6N8IY37"/>
<feature type="signal peptide" evidence="2">
    <location>
        <begin position="1"/>
        <end position="36"/>
    </location>
</feature>
<dbReference type="Gene3D" id="3.40.190.150">
    <property type="entry name" value="Bordetella uptake gene, domain 1"/>
    <property type="match status" value="1"/>
</dbReference>
<comment type="similarity">
    <text evidence="1">Belongs to the UPF0065 (bug) family.</text>
</comment>
<dbReference type="Proteomes" id="UP000469385">
    <property type="component" value="Unassembled WGS sequence"/>
</dbReference>
<dbReference type="RefSeq" id="WP_157399922.1">
    <property type="nucleotide sequence ID" value="NZ_WSEL01000009.1"/>
</dbReference>
<evidence type="ECO:0000256" key="2">
    <source>
        <dbReference type="SAM" id="SignalP"/>
    </source>
</evidence>
<comment type="caution">
    <text evidence="3">The sequence shown here is derived from an EMBL/GenBank/DDBJ whole genome shotgun (WGS) entry which is preliminary data.</text>
</comment>
<dbReference type="PANTHER" id="PTHR42928:SF5">
    <property type="entry name" value="BLR1237 PROTEIN"/>
    <property type="match status" value="1"/>
</dbReference>
<organism evidence="3 4">
    <name type="scientific">Ramlibacter pinisoli</name>
    <dbReference type="NCBI Taxonomy" id="2682844"/>
    <lineage>
        <taxon>Bacteria</taxon>
        <taxon>Pseudomonadati</taxon>
        <taxon>Pseudomonadota</taxon>
        <taxon>Betaproteobacteria</taxon>
        <taxon>Burkholderiales</taxon>
        <taxon>Comamonadaceae</taxon>
        <taxon>Ramlibacter</taxon>
    </lineage>
</organism>
<name>A0A6N8IY37_9BURK</name>
<dbReference type="InterPro" id="IPR005064">
    <property type="entry name" value="BUG"/>
</dbReference>
<sequence length="340" mass="35172">MPVASTPTPAAPAGGPNRRQLLAAGLSLAAAGPALAQSAAPAGYPNKPVRLIVPFPPGGGNDVIARVVGQKLGERLGQSVVIDNRGGGNGTIGLAALAQSAPDGYTLAVGAAGPMAVNPSLYEKLPYDPLRDFASITNMVNFPLLLVTHPSVPARTVRDLVELAKARPNALFYASPGSGNSGHLAGELFNSMAKVSITHVPYKGQGPALADLLAGQVQMLYSSIPSVMQHVQQGRLNAIAVGSAQRIASLPNVPTIAETIPGYEAYSWVGMVAPKGTPREIVARLHREIVDILKQKDVEDKLVGEGAIPVGDTPEQFAAYIAAEITKWGAVVKSANIKAD</sequence>
<keyword evidence="4" id="KW-1185">Reference proteome</keyword>
<reference evidence="3 4" key="1">
    <citation type="submission" date="2019-12" db="EMBL/GenBank/DDBJ databases">
        <authorList>
            <person name="Huq M.A."/>
        </authorList>
    </citation>
    <scope>NUCLEOTIDE SEQUENCE [LARGE SCALE GENOMIC DNA]</scope>
    <source>
        <strain evidence="3 4">MAH-25</strain>
    </source>
</reference>
<dbReference type="EMBL" id="WSEL01000009">
    <property type="protein sequence ID" value="MVQ31921.1"/>
    <property type="molecule type" value="Genomic_DNA"/>
</dbReference>
<accession>A0A6N8IY37</accession>
<protein>
    <submittedName>
        <fullName evidence="3">Tripartite tricarboxylate transporter substrate binding protein</fullName>
    </submittedName>
</protein>
<keyword evidence="2" id="KW-0732">Signal</keyword>
<dbReference type="PIRSF" id="PIRSF017082">
    <property type="entry name" value="YflP"/>
    <property type="match status" value="1"/>
</dbReference>
<dbReference type="InterPro" id="IPR042100">
    <property type="entry name" value="Bug_dom1"/>
</dbReference>
<gene>
    <name evidence="3" type="ORF">GON04_20855</name>
</gene>
<dbReference type="CDD" id="cd13578">
    <property type="entry name" value="PBP2_Bug27"/>
    <property type="match status" value="1"/>
</dbReference>
<dbReference type="Pfam" id="PF03401">
    <property type="entry name" value="TctC"/>
    <property type="match status" value="1"/>
</dbReference>
<evidence type="ECO:0000256" key="1">
    <source>
        <dbReference type="ARBA" id="ARBA00006987"/>
    </source>
</evidence>
<dbReference type="InterPro" id="IPR006311">
    <property type="entry name" value="TAT_signal"/>
</dbReference>
<evidence type="ECO:0000313" key="3">
    <source>
        <dbReference type="EMBL" id="MVQ31921.1"/>
    </source>
</evidence>
<dbReference type="Gene3D" id="3.40.190.10">
    <property type="entry name" value="Periplasmic binding protein-like II"/>
    <property type="match status" value="1"/>
</dbReference>